<accession>A0ABT2EE43</accession>
<evidence type="ECO:0000313" key="3">
    <source>
        <dbReference type="Proteomes" id="UP001165542"/>
    </source>
</evidence>
<dbReference type="PROSITE" id="PS50003">
    <property type="entry name" value="PH_DOMAIN"/>
    <property type="match status" value="1"/>
</dbReference>
<organism evidence="2 3">
    <name type="scientific">Halomonas dongshanensis</name>
    <dbReference type="NCBI Taxonomy" id="2890835"/>
    <lineage>
        <taxon>Bacteria</taxon>
        <taxon>Pseudomonadati</taxon>
        <taxon>Pseudomonadota</taxon>
        <taxon>Gammaproteobacteria</taxon>
        <taxon>Oceanospirillales</taxon>
        <taxon>Halomonadaceae</taxon>
        <taxon>Halomonas</taxon>
    </lineage>
</organism>
<reference evidence="2" key="1">
    <citation type="submission" date="2021-11" db="EMBL/GenBank/DDBJ databases">
        <title>Halomonas sp., isolated from a coastal aquaculture zone in Dongshan Bay.</title>
        <authorList>
            <person name="Lin W."/>
        </authorList>
    </citation>
    <scope>NUCLEOTIDE SEQUENCE</scope>
    <source>
        <strain evidence="2">Yzlin-01</strain>
    </source>
</reference>
<evidence type="ECO:0000259" key="1">
    <source>
        <dbReference type="PROSITE" id="PS50003"/>
    </source>
</evidence>
<proteinExistence type="predicted"/>
<feature type="domain" description="PH" evidence="1">
    <location>
        <begin position="1"/>
        <end position="13"/>
    </location>
</feature>
<dbReference type="RefSeq" id="WP_259036330.1">
    <property type="nucleotide sequence ID" value="NZ_JAJISC010000004.1"/>
</dbReference>
<comment type="caution">
    <text evidence="2">The sequence shown here is derived from an EMBL/GenBank/DDBJ whole genome shotgun (WGS) entry which is preliminary data.</text>
</comment>
<dbReference type="InterPro" id="IPR001849">
    <property type="entry name" value="PH_domain"/>
</dbReference>
<protein>
    <submittedName>
        <fullName evidence="2">DNA polymerase III subunit epsilon</fullName>
    </submittedName>
</protein>
<gene>
    <name evidence="2" type="ORF">LLY24_10975</name>
</gene>
<keyword evidence="3" id="KW-1185">Reference proteome</keyword>
<dbReference type="EMBL" id="JAJISC010000004">
    <property type="protein sequence ID" value="MCS2609835.1"/>
    <property type="molecule type" value="Genomic_DNA"/>
</dbReference>
<evidence type="ECO:0000313" key="2">
    <source>
        <dbReference type="EMBL" id="MCS2609835.1"/>
    </source>
</evidence>
<name>A0ABT2EE43_9GAMM</name>
<sequence length="214" mass="24259">MQRWIDPLRRAVRRERDRRRTAATPYAWLFQPYLGDEWVALAWRLGTNATPVSSTTPAVTLAAIIARGQRIMTSRSWVVTLTDDVTPAPCPMQRRHELLYAPDAVVPGNRSSFATLAEFIGNRPLVGWQLGQGLAALSPRLRRSLGFELPNARVDLAALHQRYLRRLHPHVDATTDFTTALACWQVDDAPSYDLRREAVAAALLYLCFQRLSRR</sequence>
<dbReference type="Proteomes" id="UP001165542">
    <property type="component" value="Unassembled WGS sequence"/>
</dbReference>